<reference evidence="13 14" key="1">
    <citation type="submission" date="2016-11" db="EMBL/GenBank/DDBJ databases">
        <authorList>
            <person name="Jaros S."/>
            <person name="Januszkiewicz K."/>
            <person name="Wedrychowicz H."/>
        </authorList>
    </citation>
    <scope>NUCLEOTIDE SEQUENCE [LARGE SCALE GENOMIC DNA]</scope>
    <source>
        <strain evidence="13 14">DSM 24574</strain>
    </source>
</reference>
<evidence type="ECO:0000313" key="13">
    <source>
        <dbReference type="EMBL" id="SHH19148.1"/>
    </source>
</evidence>
<feature type="transmembrane region" description="Helical" evidence="12">
    <location>
        <begin position="86"/>
        <end position="104"/>
    </location>
</feature>
<feature type="transmembrane region" description="Helical" evidence="12">
    <location>
        <begin position="45"/>
        <end position="65"/>
    </location>
</feature>
<evidence type="ECO:0000256" key="5">
    <source>
        <dbReference type="ARBA" id="ARBA00022603"/>
    </source>
</evidence>
<accession>A0A1M5QZ18</accession>
<dbReference type="AlphaFoldDB" id="A0A1M5QZ18"/>
<evidence type="ECO:0000256" key="10">
    <source>
        <dbReference type="ARBA" id="ARBA00023136"/>
    </source>
</evidence>
<comment type="function">
    <text evidence="1">Catalyzes the methylation of methanethiol (MeSH) to yield dimethylsulphide (DMS).</text>
</comment>
<evidence type="ECO:0000256" key="9">
    <source>
        <dbReference type="ARBA" id="ARBA00022989"/>
    </source>
</evidence>
<comment type="similarity">
    <text evidence="3">Belongs to the nurim family.</text>
</comment>
<evidence type="ECO:0000313" key="14">
    <source>
        <dbReference type="Proteomes" id="UP000184212"/>
    </source>
</evidence>
<evidence type="ECO:0000256" key="3">
    <source>
        <dbReference type="ARBA" id="ARBA00010631"/>
    </source>
</evidence>
<dbReference type="NCBIfam" id="NF045656">
    <property type="entry name" value="MeththiolMtaseMddA"/>
    <property type="match status" value="1"/>
</dbReference>
<dbReference type="EMBL" id="FQWQ01000002">
    <property type="protein sequence ID" value="SHH19148.1"/>
    <property type="molecule type" value="Genomic_DNA"/>
</dbReference>
<evidence type="ECO:0000256" key="1">
    <source>
        <dbReference type="ARBA" id="ARBA00002096"/>
    </source>
</evidence>
<evidence type="ECO:0000256" key="12">
    <source>
        <dbReference type="SAM" id="Phobius"/>
    </source>
</evidence>
<organism evidence="13 14">
    <name type="scientific">Chryseolinea serpens</name>
    <dbReference type="NCBI Taxonomy" id="947013"/>
    <lineage>
        <taxon>Bacteria</taxon>
        <taxon>Pseudomonadati</taxon>
        <taxon>Bacteroidota</taxon>
        <taxon>Cytophagia</taxon>
        <taxon>Cytophagales</taxon>
        <taxon>Fulvivirgaceae</taxon>
        <taxon>Chryseolinea</taxon>
    </lineage>
</organism>
<name>A0A1M5QZ18_9BACT</name>
<comment type="catalytic activity">
    <reaction evidence="11">
        <text>methanethiol + S-adenosyl-L-methionine = dimethyl sulfide + S-adenosyl-L-homocysteine + H(+)</text>
        <dbReference type="Rhea" id="RHEA:50428"/>
        <dbReference type="ChEBI" id="CHEBI:15378"/>
        <dbReference type="ChEBI" id="CHEBI:16007"/>
        <dbReference type="ChEBI" id="CHEBI:17437"/>
        <dbReference type="ChEBI" id="CHEBI:57856"/>
        <dbReference type="ChEBI" id="CHEBI:59789"/>
        <dbReference type="EC" id="2.1.1.334"/>
    </reaction>
</comment>
<feature type="transmembrane region" description="Helical" evidence="12">
    <location>
        <begin position="124"/>
        <end position="148"/>
    </location>
</feature>
<dbReference type="Proteomes" id="UP000184212">
    <property type="component" value="Unassembled WGS sequence"/>
</dbReference>
<proteinExistence type="inferred from homology"/>
<keyword evidence="6 13" id="KW-0808">Transferase</keyword>
<dbReference type="Gene3D" id="1.20.120.1630">
    <property type="match status" value="1"/>
</dbReference>
<dbReference type="PANTHER" id="PTHR31040:SF1">
    <property type="entry name" value="NURIM"/>
    <property type="match status" value="1"/>
</dbReference>
<evidence type="ECO:0000256" key="4">
    <source>
        <dbReference type="ARBA" id="ARBA00012149"/>
    </source>
</evidence>
<dbReference type="GO" id="GO:0016020">
    <property type="term" value="C:membrane"/>
    <property type="evidence" value="ECO:0007669"/>
    <property type="project" value="UniProtKB-SubCell"/>
</dbReference>
<dbReference type="OrthoDB" id="9809773at2"/>
<keyword evidence="5 13" id="KW-0489">Methyltransferase</keyword>
<comment type="subcellular location">
    <subcellularLocation>
        <location evidence="2">Membrane</location>
        <topology evidence="2">Multi-pass membrane protein</topology>
    </subcellularLocation>
</comment>
<dbReference type="GO" id="GO:0032259">
    <property type="term" value="P:methylation"/>
    <property type="evidence" value="ECO:0007669"/>
    <property type="project" value="UniProtKB-KW"/>
</dbReference>
<keyword evidence="9 12" id="KW-1133">Transmembrane helix</keyword>
<dbReference type="InterPro" id="IPR054700">
    <property type="entry name" value="MddA"/>
</dbReference>
<gene>
    <name evidence="13" type="ORF">SAMN04488109_3092</name>
</gene>
<dbReference type="InterPro" id="IPR033580">
    <property type="entry name" value="Nurim-like"/>
</dbReference>
<sequence length="257" mass="29572">MKKTLMLLYGIIAYAIFFGTFLYAVGFVSSWFVPKHIDSPPQSSLGFALLVNAGLLSLFAIQHSVMARPAFKRWWTQFVPTPIERSTYVLLASLCLILLFWQWQPMGGVIWTVESEGAATFLKSLSMLGFGIVLVSTFLINHFDLFGLRQVWLNFRGEKYTDLPFRTPFFYKYVRHPLYLGFMIAFWATPVMTAAHLFFAIMTTLYMLTAIQFEERDLVTHFGVRYKDYKRSAPMLIPFTKASKAKKADRETSEVTV</sequence>
<feature type="transmembrane region" description="Helical" evidence="12">
    <location>
        <begin position="7"/>
        <end position="33"/>
    </location>
</feature>
<keyword evidence="10 12" id="KW-0472">Membrane</keyword>
<dbReference type="InterPro" id="IPR007269">
    <property type="entry name" value="ICMT_MeTrfase"/>
</dbReference>
<dbReference type="STRING" id="947013.SAMN04488109_3092"/>
<evidence type="ECO:0000256" key="7">
    <source>
        <dbReference type="ARBA" id="ARBA00022691"/>
    </source>
</evidence>
<keyword evidence="14" id="KW-1185">Reference proteome</keyword>
<keyword evidence="7" id="KW-0949">S-adenosyl-L-methionine</keyword>
<dbReference type="EC" id="2.1.1.334" evidence="4"/>
<protein>
    <recommendedName>
        <fullName evidence="4">methanethiol S-methyltransferase</fullName>
        <ecNumber evidence="4">2.1.1.334</ecNumber>
    </recommendedName>
</protein>
<evidence type="ECO:0000256" key="2">
    <source>
        <dbReference type="ARBA" id="ARBA00004141"/>
    </source>
</evidence>
<evidence type="ECO:0000256" key="11">
    <source>
        <dbReference type="ARBA" id="ARBA00048134"/>
    </source>
</evidence>
<keyword evidence="8 12" id="KW-0812">Transmembrane</keyword>
<dbReference type="RefSeq" id="WP_073135704.1">
    <property type="nucleotide sequence ID" value="NZ_FQWQ01000002.1"/>
</dbReference>
<dbReference type="GO" id="GO:0004671">
    <property type="term" value="F:protein C-terminal S-isoprenylcysteine carboxyl O-methyltransferase activity"/>
    <property type="evidence" value="ECO:0007669"/>
    <property type="project" value="InterPro"/>
</dbReference>
<dbReference type="PANTHER" id="PTHR31040">
    <property type="entry name" value="NURIM"/>
    <property type="match status" value="1"/>
</dbReference>
<evidence type="ECO:0000256" key="8">
    <source>
        <dbReference type="ARBA" id="ARBA00022692"/>
    </source>
</evidence>
<dbReference type="Pfam" id="PF04140">
    <property type="entry name" value="ICMT"/>
    <property type="match status" value="1"/>
</dbReference>
<evidence type="ECO:0000256" key="6">
    <source>
        <dbReference type="ARBA" id="ARBA00022679"/>
    </source>
</evidence>